<feature type="compositionally biased region" description="Basic and acidic residues" evidence="6">
    <location>
        <begin position="346"/>
        <end position="362"/>
    </location>
</feature>
<feature type="transmembrane region" description="Helical" evidence="7">
    <location>
        <begin position="175"/>
        <end position="201"/>
    </location>
</feature>
<feature type="transmembrane region" description="Helical" evidence="7">
    <location>
        <begin position="130"/>
        <end position="152"/>
    </location>
</feature>
<dbReference type="PANTHER" id="PTHR33048">
    <property type="entry name" value="PTH11-LIKE INTEGRAL MEMBRANE PROTEIN (AFU_ORTHOLOGUE AFUA_5G11245)"/>
    <property type="match status" value="1"/>
</dbReference>
<gene>
    <name evidence="9" type="ORF">B0T10DRAFT_564436</name>
</gene>
<evidence type="ECO:0000256" key="7">
    <source>
        <dbReference type="SAM" id="Phobius"/>
    </source>
</evidence>
<evidence type="ECO:0000256" key="1">
    <source>
        <dbReference type="ARBA" id="ARBA00004141"/>
    </source>
</evidence>
<feature type="transmembrane region" description="Helical" evidence="7">
    <location>
        <begin position="93"/>
        <end position="118"/>
    </location>
</feature>
<feature type="compositionally biased region" description="Basic and acidic residues" evidence="6">
    <location>
        <begin position="303"/>
        <end position="313"/>
    </location>
</feature>
<dbReference type="InterPro" id="IPR049326">
    <property type="entry name" value="Rhodopsin_dom_fungi"/>
</dbReference>
<comment type="subcellular location">
    <subcellularLocation>
        <location evidence="1">Membrane</location>
        <topology evidence="1">Multi-pass membrane protein</topology>
    </subcellularLocation>
</comment>
<dbReference type="GO" id="GO:0016020">
    <property type="term" value="C:membrane"/>
    <property type="evidence" value="ECO:0007669"/>
    <property type="project" value="UniProtKB-SubCell"/>
</dbReference>
<proteinExistence type="inferred from homology"/>
<sequence>MSTTAHTKEYLNDDKGPVIVAVILTVCILSTVFVAARLFTRKLIMGTFNVEDWLTIAAVLSEWGCIGITIEAVKNGNGRHFDTLDLEQKQSAIFYTVLGFPFGIVAFGLPKLAVAALLIRIMNPERKHRIILWVLPSVCMAGLLVCVVILFVRCSPVQSQWDFSITDGKCWSPHILVNFGIFAGALSAFTDLYLAVYPAVILWSLQMGIRKKIALSVALGVGSISTVVAIYKCTRLPSLASMDFSYDTSDLTIWTVLEASTIIIASCIPTLQPFVEFLFGRRALGSSGRSGYKNYSSRTGAPHRSDIELEHSQQSRSQNKTANENAKYMGSSSLGATDVESQESILQHRDRRPSGEPGDKPESVTSHV</sequence>
<keyword evidence="3 7" id="KW-1133">Transmembrane helix</keyword>
<feature type="transmembrane region" description="Helical" evidence="7">
    <location>
        <begin position="251"/>
        <end position="271"/>
    </location>
</feature>
<feature type="transmembrane region" description="Helical" evidence="7">
    <location>
        <begin position="18"/>
        <end position="40"/>
    </location>
</feature>
<dbReference type="Pfam" id="PF20684">
    <property type="entry name" value="Fung_rhodopsin"/>
    <property type="match status" value="1"/>
</dbReference>
<evidence type="ECO:0000313" key="10">
    <source>
        <dbReference type="Proteomes" id="UP000777438"/>
    </source>
</evidence>
<feature type="compositionally biased region" description="Polar residues" evidence="6">
    <location>
        <begin position="314"/>
        <end position="335"/>
    </location>
</feature>
<evidence type="ECO:0000256" key="6">
    <source>
        <dbReference type="SAM" id="MobiDB-lite"/>
    </source>
</evidence>
<feature type="region of interest" description="Disordered" evidence="6">
    <location>
        <begin position="287"/>
        <end position="368"/>
    </location>
</feature>
<feature type="transmembrane region" description="Helical" evidence="7">
    <location>
        <begin position="213"/>
        <end position="231"/>
    </location>
</feature>
<comment type="caution">
    <text evidence="9">The sequence shown here is derived from an EMBL/GenBank/DDBJ whole genome shotgun (WGS) entry which is preliminary data.</text>
</comment>
<feature type="domain" description="Rhodopsin" evidence="8">
    <location>
        <begin position="36"/>
        <end position="275"/>
    </location>
</feature>
<keyword evidence="4 7" id="KW-0472">Membrane</keyword>
<dbReference type="EMBL" id="JAGPYM010000020">
    <property type="protein sequence ID" value="KAH6884398.1"/>
    <property type="molecule type" value="Genomic_DNA"/>
</dbReference>
<reference evidence="9 10" key="1">
    <citation type="journal article" date="2021" name="Nat. Commun.">
        <title>Genetic determinants of endophytism in the Arabidopsis root mycobiome.</title>
        <authorList>
            <person name="Mesny F."/>
            <person name="Miyauchi S."/>
            <person name="Thiergart T."/>
            <person name="Pickel B."/>
            <person name="Atanasova L."/>
            <person name="Karlsson M."/>
            <person name="Huettel B."/>
            <person name="Barry K.W."/>
            <person name="Haridas S."/>
            <person name="Chen C."/>
            <person name="Bauer D."/>
            <person name="Andreopoulos W."/>
            <person name="Pangilinan J."/>
            <person name="LaButti K."/>
            <person name="Riley R."/>
            <person name="Lipzen A."/>
            <person name="Clum A."/>
            <person name="Drula E."/>
            <person name="Henrissat B."/>
            <person name="Kohler A."/>
            <person name="Grigoriev I.V."/>
            <person name="Martin F.M."/>
            <person name="Hacquard S."/>
        </authorList>
    </citation>
    <scope>NUCLEOTIDE SEQUENCE [LARGE SCALE GENOMIC DNA]</scope>
    <source>
        <strain evidence="9 10">MPI-CAGE-CH-0241</strain>
    </source>
</reference>
<dbReference type="InterPro" id="IPR052337">
    <property type="entry name" value="SAT4-like"/>
</dbReference>
<keyword evidence="10" id="KW-1185">Reference proteome</keyword>
<dbReference type="OrthoDB" id="5429740at2759"/>
<evidence type="ECO:0000259" key="8">
    <source>
        <dbReference type="Pfam" id="PF20684"/>
    </source>
</evidence>
<dbReference type="Proteomes" id="UP000777438">
    <property type="component" value="Unassembled WGS sequence"/>
</dbReference>
<keyword evidence="2 7" id="KW-0812">Transmembrane</keyword>
<evidence type="ECO:0000256" key="5">
    <source>
        <dbReference type="ARBA" id="ARBA00038359"/>
    </source>
</evidence>
<dbReference type="AlphaFoldDB" id="A0A9P9AM70"/>
<evidence type="ECO:0000256" key="2">
    <source>
        <dbReference type="ARBA" id="ARBA00022692"/>
    </source>
</evidence>
<organism evidence="9 10">
    <name type="scientific">Thelonectria olida</name>
    <dbReference type="NCBI Taxonomy" id="1576542"/>
    <lineage>
        <taxon>Eukaryota</taxon>
        <taxon>Fungi</taxon>
        <taxon>Dikarya</taxon>
        <taxon>Ascomycota</taxon>
        <taxon>Pezizomycotina</taxon>
        <taxon>Sordariomycetes</taxon>
        <taxon>Hypocreomycetidae</taxon>
        <taxon>Hypocreales</taxon>
        <taxon>Nectriaceae</taxon>
        <taxon>Thelonectria</taxon>
    </lineage>
</organism>
<protein>
    <recommendedName>
        <fullName evidence="8">Rhodopsin domain-containing protein</fullName>
    </recommendedName>
</protein>
<feature type="transmembrane region" description="Helical" evidence="7">
    <location>
        <begin position="52"/>
        <end position="73"/>
    </location>
</feature>
<dbReference type="PANTHER" id="PTHR33048:SF155">
    <property type="entry name" value="INTEGRAL MEMBRANE PROTEIN"/>
    <property type="match status" value="1"/>
</dbReference>
<name>A0A9P9AM70_9HYPO</name>
<evidence type="ECO:0000256" key="3">
    <source>
        <dbReference type="ARBA" id="ARBA00022989"/>
    </source>
</evidence>
<evidence type="ECO:0000313" key="9">
    <source>
        <dbReference type="EMBL" id="KAH6884398.1"/>
    </source>
</evidence>
<accession>A0A9P9AM70</accession>
<evidence type="ECO:0000256" key="4">
    <source>
        <dbReference type="ARBA" id="ARBA00023136"/>
    </source>
</evidence>
<comment type="similarity">
    <text evidence="5">Belongs to the SAT4 family.</text>
</comment>